<dbReference type="GO" id="GO:0045944">
    <property type="term" value="P:positive regulation of transcription by RNA polymerase II"/>
    <property type="evidence" value="ECO:0007669"/>
    <property type="project" value="TreeGrafter"/>
</dbReference>
<feature type="domain" description="Xylanolytic transcriptional activator regulatory" evidence="9">
    <location>
        <begin position="156"/>
        <end position="231"/>
    </location>
</feature>
<dbReference type="PANTHER" id="PTHR47782:SF12">
    <property type="entry name" value="ZN(II)2CYS6 TRANSCRIPTION FACTOR (EUROFUNG)"/>
    <property type="match status" value="1"/>
</dbReference>
<dbReference type="InterPro" id="IPR007219">
    <property type="entry name" value="XnlR_reg_dom"/>
</dbReference>
<keyword evidence="7" id="KW-0539">Nucleus</keyword>
<dbReference type="GO" id="GO:0005634">
    <property type="term" value="C:nucleus"/>
    <property type="evidence" value="ECO:0007669"/>
    <property type="project" value="UniProtKB-SubCell"/>
</dbReference>
<dbReference type="InterPro" id="IPR052202">
    <property type="entry name" value="Yeast_MetPath_Reg"/>
</dbReference>
<reference evidence="10 11" key="1">
    <citation type="submission" date="2013-03" db="EMBL/GenBank/DDBJ databases">
        <title>The Genome Sequence of Capronia epimyces CBS 606.96.</title>
        <authorList>
            <consortium name="The Broad Institute Genomics Platform"/>
            <person name="Cuomo C."/>
            <person name="de Hoog S."/>
            <person name="Gorbushina A."/>
            <person name="Walker B."/>
            <person name="Young S.K."/>
            <person name="Zeng Q."/>
            <person name="Gargeya S."/>
            <person name="Fitzgerald M."/>
            <person name="Haas B."/>
            <person name="Abouelleil A."/>
            <person name="Allen A.W."/>
            <person name="Alvarado L."/>
            <person name="Arachchi H.M."/>
            <person name="Berlin A.M."/>
            <person name="Chapman S.B."/>
            <person name="Gainer-Dewar J."/>
            <person name="Goldberg J."/>
            <person name="Griggs A."/>
            <person name="Gujja S."/>
            <person name="Hansen M."/>
            <person name="Howarth C."/>
            <person name="Imamovic A."/>
            <person name="Ireland A."/>
            <person name="Larimer J."/>
            <person name="McCowan C."/>
            <person name="Murphy C."/>
            <person name="Pearson M."/>
            <person name="Poon T.W."/>
            <person name="Priest M."/>
            <person name="Roberts A."/>
            <person name="Saif S."/>
            <person name="Shea T."/>
            <person name="Sisk P."/>
            <person name="Sykes S."/>
            <person name="Wortman J."/>
            <person name="Nusbaum C."/>
            <person name="Birren B."/>
        </authorList>
    </citation>
    <scope>NUCLEOTIDE SEQUENCE [LARGE SCALE GENOMIC DNA]</scope>
    <source>
        <strain evidence="10 11">CBS 606.96</strain>
    </source>
</reference>
<dbReference type="Proteomes" id="UP000019478">
    <property type="component" value="Unassembled WGS sequence"/>
</dbReference>
<keyword evidence="2" id="KW-0479">Metal-binding</keyword>
<dbReference type="HOGENOM" id="CLU_018404_1_0_1"/>
<evidence type="ECO:0000313" key="10">
    <source>
        <dbReference type="EMBL" id="EXJ80754.1"/>
    </source>
</evidence>
<proteinExistence type="predicted"/>
<dbReference type="SMART" id="SM00906">
    <property type="entry name" value="Fungal_trans"/>
    <property type="match status" value="1"/>
</dbReference>
<evidence type="ECO:0000256" key="2">
    <source>
        <dbReference type="ARBA" id="ARBA00022723"/>
    </source>
</evidence>
<dbReference type="GO" id="GO:0000981">
    <property type="term" value="F:DNA-binding transcription factor activity, RNA polymerase II-specific"/>
    <property type="evidence" value="ECO:0007669"/>
    <property type="project" value="TreeGrafter"/>
</dbReference>
<protein>
    <recommendedName>
        <fullName evidence="9">Xylanolytic transcriptional activator regulatory domain-containing protein</fullName>
    </recommendedName>
</protein>
<comment type="subcellular location">
    <subcellularLocation>
        <location evidence="1">Nucleus</location>
    </subcellularLocation>
</comment>
<accession>W9YEM5</accession>
<evidence type="ECO:0000256" key="1">
    <source>
        <dbReference type="ARBA" id="ARBA00004123"/>
    </source>
</evidence>
<evidence type="ECO:0000256" key="7">
    <source>
        <dbReference type="ARBA" id="ARBA00023242"/>
    </source>
</evidence>
<keyword evidence="3" id="KW-0862">Zinc</keyword>
<feature type="compositionally biased region" description="Polar residues" evidence="8">
    <location>
        <begin position="11"/>
        <end position="20"/>
    </location>
</feature>
<keyword evidence="11" id="KW-1185">Reference proteome</keyword>
<feature type="region of interest" description="Disordered" evidence="8">
    <location>
        <begin position="1"/>
        <end position="23"/>
    </location>
</feature>
<feature type="compositionally biased region" description="Low complexity" evidence="8">
    <location>
        <begin position="456"/>
        <end position="469"/>
    </location>
</feature>
<dbReference type="EMBL" id="AMGY01000006">
    <property type="protein sequence ID" value="EXJ80754.1"/>
    <property type="molecule type" value="Genomic_DNA"/>
</dbReference>
<dbReference type="PANTHER" id="PTHR47782">
    <property type="entry name" value="ZN(II)2CYS6 TRANSCRIPTION FACTOR (EUROFUNG)-RELATED"/>
    <property type="match status" value="1"/>
</dbReference>
<evidence type="ECO:0000256" key="6">
    <source>
        <dbReference type="ARBA" id="ARBA00023163"/>
    </source>
</evidence>
<name>W9YEM5_9EURO</name>
<evidence type="ECO:0000256" key="4">
    <source>
        <dbReference type="ARBA" id="ARBA00023015"/>
    </source>
</evidence>
<evidence type="ECO:0000256" key="8">
    <source>
        <dbReference type="SAM" id="MobiDB-lite"/>
    </source>
</evidence>
<gene>
    <name evidence="10" type="ORF">A1O3_07038</name>
</gene>
<feature type="region of interest" description="Disordered" evidence="8">
    <location>
        <begin position="456"/>
        <end position="476"/>
    </location>
</feature>
<comment type="caution">
    <text evidence="10">The sequence shown here is derived from an EMBL/GenBank/DDBJ whole genome shotgun (WGS) entry which is preliminary data.</text>
</comment>
<keyword evidence="4" id="KW-0805">Transcription regulation</keyword>
<dbReference type="GO" id="GO:0043565">
    <property type="term" value="F:sequence-specific DNA binding"/>
    <property type="evidence" value="ECO:0007669"/>
    <property type="project" value="TreeGrafter"/>
</dbReference>
<sequence length="548" mass="61536">MKSSILPASVETETASNGLTNEPELDGHDILTLNAIPSNVADALIKVYIEKVLPQYPFFLAETLYSYQSILYHGTGTGTVDGELQRRAEFIVAMMMAISTLTSRSPNHSRLMSLSESLYRYAMQRYDTLSAPSLCQLQCTMLLCQFANFCPAIAEVWTLKEMAMRMALAIGLHREPEAGLEAFDVKETELRRQIFWTLYSMDRSISVTAHRAVSVDDELIDTAWPYHDLDDEPASRWKTQTIRFLRHVRFRQIQSEIFAVNFQGKDLGPVPYADWMKARDGEILEWRRSLDSLQNTGFDWFEFVGYTGQLYLHMHCPRNPHPDTASMVTGFGATNGMADGYLRMLRKGFLKFDWHCAHQATAAGILLIRMVKDHYQTLLQYHSSRHVNDVLDKYTDILTLLSDRWPTASVCLQKFESLKSDLFHAFSLSADILLSANANVNGNANGNANANANANANGNANAHAPSASAVTGNRNPLTSLTPADAMGMAVPFPIPIVMAESGEGVVEADQVFDTSDLESWAYTINIFRDYTEQDWDMMAGQAEMHWPF</sequence>
<keyword evidence="6" id="KW-0804">Transcription</keyword>
<dbReference type="GO" id="GO:0006351">
    <property type="term" value="P:DNA-templated transcription"/>
    <property type="evidence" value="ECO:0007669"/>
    <property type="project" value="InterPro"/>
</dbReference>
<evidence type="ECO:0000256" key="5">
    <source>
        <dbReference type="ARBA" id="ARBA00023125"/>
    </source>
</evidence>
<organism evidence="10 11">
    <name type="scientific">Capronia epimyces CBS 606.96</name>
    <dbReference type="NCBI Taxonomy" id="1182542"/>
    <lineage>
        <taxon>Eukaryota</taxon>
        <taxon>Fungi</taxon>
        <taxon>Dikarya</taxon>
        <taxon>Ascomycota</taxon>
        <taxon>Pezizomycotina</taxon>
        <taxon>Eurotiomycetes</taxon>
        <taxon>Chaetothyriomycetidae</taxon>
        <taxon>Chaetothyriales</taxon>
        <taxon>Herpotrichiellaceae</taxon>
        <taxon>Capronia</taxon>
    </lineage>
</organism>
<dbReference type="eggNOG" id="ENOG502SHBJ">
    <property type="taxonomic scope" value="Eukaryota"/>
</dbReference>
<dbReference type="OrthoDB" id="194468at2759"/>
<dbReference type="AlphaFoldDB" id="W9YEM5"/>
<dbReference type="GO" id="GO:0008270">
    <property type="term" value="F:zinc ion binding"/>
    <property type="evidence" value="ECO:0007669"/>
    <property type="project" value="InterPro"/>
</dbReference>
<keyword evidence="5" id="KW-0238">DNA-binding</keyword>
<evidence type="ECO:0000259" key="9">
    <source>
        <dbReference type="SMART" id="SM00906"/>
    </source>
</evidence>
<dbReference type="CDD" id="cd12148">
    <property type="entry name" value="fungal_TF_MHR"/>
    <property type="match status" value="1"/>
</dbReference>
<dbReference type="RefSeq" id="XP_007735342.1">
    <property type="nucleotide sequence ID" value="XM_007737152.1"/>
</dbReference>
<dbReference type="GeneID" id="19171142"/>
<evidence type="ECO:0000313" key="11">
    <source>
        <dbReference type="Proteomes" id="UP000019478"/>
    </source>
</evidence>
<dbReference type="Pfam" id="PF04082">
    <property type="entry name" value="Fungal_trans"/>
    <property type="match status" value="1"/>
</dbReference>
<evidence type="ECO:0000256" key="3">
    <source>
        <dbReference type="ARBA" id="ARBA00022833"/>
    </source>
</evidence>